<dbReference type="VEuPathDB" id="AmoebaDB:NF0010470"/>
<dbReference type="OrthoDB" id="342726at2759"/>
<evidence type="ECO:0000256" key="5">
    <source>
        <dbReference type="ARBA" id="ARBA00022673"/>
    </source>
</evidence>
<keyword evidence="4" id="KW-0109">Calcium transport</keyword>
<keyword evidence="12 15" id="KW-0472">Membrane</keyword>
<evidence type="ECO:0000256" key="12">
    <source>
        <dbReference type="ARBA" id="ARBA00023136"/>
    </source>
</evidence>
<dbReference type="VEuPathDB" id="AmoebaDB:NfTy_026240"/>
<dbReference type="SMART" id="SM01415">
    <property type="entry name" value="DUF106"/>
    <property type="match status" value="1"/>
</dbReference>
<sequence>MNIFYACVVMMVALCTSLLTTLVEWIFVYRKSEYQELQDDIEQIQKRIDKIKKETIVVHKGGSITNSKEDQKAIKRRKDNLTREKEQLRVKNQELSMFKMKSTIIVGIIMISVFGLLNNVFDGRIVAKLPFEPFSLFHMFTHRNIPGNDFRDCGMLFIYILASNSFKTSIQKFFGFVDKSQSMFQMPEVEEDEQ</sequence>
<dbReference type="Pfam" id="PF01956">
    <property type="entry name" value="EMC3_TMCO1"/>
    <property type="match status" value="1"/>
</dbReference>
<keyword evidence="9 15" id="KW-1133">Transmembrane helix</keyword>
<keyword evidence="17" id="KW-1185">Reference proteome</keyword>
<evidence type="ECO:0000256" key="7">
    <source>
        <dbReference type="ARBA" id="ARBA00022824"/>
    </source>
</evidence>
<evidence type="ECO:0000256" key="2">
    <source>
        <dbReference type="ARBA" id="ARBA00006537"/>
    </source>
</evidence>
<reference evidence="16 17" key="1">
    <citation type="journal article" date="2019" name="Sci. Rep.">
        <title>Nanopore sequencing improves the draft genome of the human pathogenic amoeba Naegleria fowleri.</title>
        <authorList>
            <person name="Liechti N."/>
            <person name="Schurch N."/>
            <person name="Bruggmann R."/>
            <person name="Wittwer M."/>
        </authorList>
    </citation>
    <scope>NUCLEOTIDE SEQUENCE [LARGE SCALE GENOMIC DNA]</scope>
    <source>
        <strain evidence="16 17">ATCC 30894</strain>
    </source>
</reference>
<evidence type="ECO:0000256" key="4">
    <source>
        <dbReference type="ARBA" id="ARBA00022568"/>
    </source>
</evidence>
<keyword evidence="6 15" id="KW-0812">Transmembrane</keyword>
<dbReference type="InterPro" id="IPR002809">
    <property type="entry name" value="EMC3/TMCO1"/>
</dbReference>
<keyword evidence="11" id="KW-0406">Ion transport</keyword>
<keyword evidence="8" id="KW-0106">Calcium</keyword>
<comment type="similarity">
    <text evidence="2">Belongs to the TMCO1 family.</text>
</comment>
<feature type="transmembrane region" description="Helical" evidence="15">
    <location>
        <begin position="102"/>
        <end position="121"/>
    </location>
</feature>
<keyword evidence="3" id="KW-0813">Transport</keyword>
<keyword evidence="7" id="KW-0256">Endoplasmic reticulum</keyword>
<feature type="transmembrane region" description="Helical" evidence="15">
    <location>
        <begin position="7"/>
        <end position="28"/>
    </location>
</feature>
<dbReference type="GeneID" id="68107268"/>
<dbReference type="GO" id="GO:0005789">
    <property type="term" value="C:endoplasmic reticulum membrane"/>
    <property type="evidence" value="ECO:0007669"/>
    <property type="project" value="UniProtKB-SubCell"/>
</dbReference>
<evidence type="ECO:0000256" key="14">
    <source>
        <dbReference type="SAM" id="Coils"/>
    </source>
</evidence>
<evidence type="ECO:0000256" key="6">
    <source>
        <dbReference type="ARBA" id="ARBA00022692"/>
    </source>
</evidence>
<proteinExistence type="inferred from homology"/>
<evidence type="ECO:0000256" key="13">
    <source>
        <dbReference type="ARBA" id="ARBA00023303"/>
    </source>
</evidence>
<evidence type="ECO:0000313" key="17">
    <source>
        <dbReference type="Proteomes" id="UP000444721"/>
    </source>
</evidence>
<dbReference type="PANTHER" id="PTHR20917:SF0">
    <property type="entry name" value="CALCIUM LOAD-ACTIVATED CALCIUM CHANNEL"/>
    <property type="match status" value="1"/>
</dbReference>
<dbReference type="GO" id="GO:0032469">
    <property type="term" value="P:endoplasmic reticulum calcium ion homeostasis"/>
    <property type="evidence" value="ECO:0007669"/>
    <property type="project" value="InterPro"/>
</dbReference>
<keyword evidence="5" id="KW-0107">Calcium channel</keyword>
<dbReference type="EMBL" id="VFQX01000001">
    <property type="protein sequence ID" value="KAF0985011.1"/>
    <property type="molecule type" value="Genomic_DNA"/>
</dbReference>
<dbReference type="RefSeq" id="XP_044569724.1">
    <property type="nucleotide sequence ID" value="XM_044708476.1"/>
</dbReference>
<keyword evidence="13" id="KW-0407">Ion channel</keyword>
<dbReference type="AlphaFoldDB" id="A0A6A5CCH8"/>
<evidence type="ECO:0008006" key="18">
    <source>
        <dbReference type="Google" id="ProtNLM"/>
    </source>
</evidence>
<comment type="subcellular location">
    <subcellularLocation>
        <location evidence="1">Endoplasmic reticulum membrane</location>
        <topology evidence="1">Multi-pass membrane protein</topology>
    </subcellularLocation>
</comment>
<dbReference type="OMA" id="GMFGDFK"/>
<evidence type="ECO:0000313" key="16">
    <source>
        <dbReference type="EMBL" id="KAF0985011.1"/>
    </source>
</evidence>
<dbReference type="GO" id="GO:0005262">
    <property type="term" value="F:calcium channel activity"/>
    <property type="evidence" value="ECO:0007669"/>
    <property type="project" value="UniProtKB-KW"/>
</dbReference>
<feature type="coiled-coil region" evidence="14">
    <location>
        <begin position="34"/>
        <end position="94"/>
    </location>
</feature>
<dbReference type="PANTHER" id="PTHR20917">
    <property type="entry name" value="PNAS-RELATED"/>
    <property type="match status" value="1"/>
</dbReference>
<gene>
    <name evidence="16" type="ORF">FDP41_000050</name>
</gene>
<evidence type="ECO:0000256" key="10">
    <source>
        <dbReference type="ARBA" id="ARBA00023054"/>
    </source>
</evidence>
<dbReference type="VEuPathDB" id="AmoebaDB:FDP41_000050"/>
<evidence type="ECO:0000256" key="9">
    <source>
        <dbReference type="ARBA" id="ARBA00022989"/>
    </source>
</evidence>
<name>A0A6A5CCH8_NAEFO</name>
<evidence type="ECO:0000256" key="3">
    <source>
        <dbReference type="ARBA" id="ARBA00022448"/>
    </source>
</evidence>
<accession>A0A6A5CCH8</accession>
<protein>
    <recommendedName>
        <fullName evidence="18">Calcium load-activated calcium channel</fullName>
    </recommendedName>
</protein>
<evidence type="ECO:0000256" key="15">
    <source>
        <dbReference type="SAM" id="Phobius"/>
    </source>
</evidence>
<dbReference type="Proteomes" id="UP000444721">
    <property type="component" value="Unassembled WGS sequence"/>
</dbReference>
<evidence type="ECO:0000256" key="11">
    <source>
        <dbReference type="ARBA" id="ARBA00023065"/>
    </source>
</evidence>
<comment type="caution">
    <text evidence="16">The sequence shown here is derived from an EMBL/GenBank/DDBJ whole genome shotgun (WGS) entry which is preliminary data.</text>
</comment>
<evidence type="ECO:0000256" key="1">
    <source>
        <dbReference type="ARBA" id="ARBA00004477"/>
    </source>
</evidence>
<evidence type="ECO:0000256" key="8">
    <source>
        <dbReference type="ARBA" id="ARBA00022837"/>
    </source>
</evidence>
<organism evidence="16 17">
    <name type="scientific">Naegleria fowleri</name>
    <name type="common">Brain eating amoeba</name>
    <dbReference type="NCBI Taxonomy" id="5763"/>
    <lineage>
        <taxon>Eukaryota</taxon>
        <taxon>Discoba</taxon>
        <taxon>Heterolobosea</taxon>
        <taxon>Tetramitia</taxon>
        <taxon>Eutetramitia</taxon>
        <taxon>Vahlkampfiidae</taxon>
        <taxon>Naegleria</taxon>
    </lineage>
</organism>
<keyword evidence="10 14" id="KW-0175">Coiled coil</keyword>
<dbReference type="InterPro" id="IPR008559">
    <property type="entry name" value="TMCO1"/>
</dbReference>